<dbReference type="EMBL" id="LT966316">
    <property type="protein sequence ID" value="SOU92602.1"/>
    <property type="molecule type" value="Genomic_DNA"/>
</dbReference>
<protein>
    <submittedName>
        <fullName evidence="1">Acetyltransferase (GNAT) family protein</fullName>
    </submittedName>
</protein>
<accession>A0A2I2MG39</accession>
<dbReference type="GO" id="GO:0016740">
    <property type="term" value="F:transferase activity"/>
    <property type="evidence" value="ECO:0007669"/>
    <property type="project" value="UniProtKB-KW"/>
</dbReference>
<organism evidence="1">
    <name type="scientific">Leptospirillum ferriphilum</name>
    <dbReference type="NCBI Taxonomy" id="178606"/>
    <lineage>
        <taxon>Bacteria</taxon>
        <taxon>Pseudomonadati</taxon>
        <taxon>Nitrospirota</taxon>
        <taxon>Nitrospiria</taxon>
        <taxon>Nitrospirales</taxon>
        <taxon>Nitrospiraceae</taxon>
        <taxon>Leptospirillum</taxon>
    </lineage>
</organism>
<keyword evidence="1" id="KW-0808">Transferase</keyword>
<dbReference type="InterPro" id="IPR016181">
    <property type="entry name" value="Acyl_CoA_acyltransferase"/>
</dbReference>
<dbReference type="SUPFAM" id="SSF55729">
    <property type="entry name" value="Acyl-CoA N-acyltransferases (Nat)"/>
    <property type="match status" value="1"/>
</dbReference>
<gene>
    <name evidence="1" type="ORF">LFTS_01229</name>
</gene>
<proteinExistence type="predicted"/>
<evidence type="ECO:0000313" key="1">
    <source>
        <dbReference type="EMBL" id="SOU92602.1"/>
    </source>
</evidence>
<dbReference type="Gene3D" id="3.40.630.30">
    <property type="match status" value="1"/>
</dbReference>
<name>A0A2I2MG39_9BACT</name>
<dbReference type="AlphaFoldDB" id="A0A2I2MG39"/>
<sequence>MGEDAKRDFDQTDPGRRHIVHPSVVAGTEPGDFRVGRRLLAFVYEYAQTQGCLASELNCYLENGRAQDFREREGYRKIAVHYQKSLGS</sequence>
<reference evidence="1" key="1">
    <citation type="submission" date="2017-12" db="EMBL/GenBank/DDBJ databases">
        <authorList>
            <consortium name="SysMetEx"/>
        </authorList>
    </citation>
    <scope>NUCLEOTIDE SEQUENCE</scope>
    <source>
        <strain evidence="1">Pb_238</strain>
    </source>
</reference>